<dbReference type="AlphaFoldDB" id="A0A166E581"/>
<dbReference type="PATRIC" id="fig|49547.3.peg.104"/>
<protein>
    <recommendedName>
        <fullName evidence="3">DUF2283 domain-containing protein</fullName>
    </recommendedName>
</protein>
<evidence type="ECO:0008006" key="3">
    <source>
        <dbReference type="Google" id="ProtNLM"/>
    </source>
</evidence>
<gene>
    <name evidence="1" type="ORF">MBCUR_00970</name>
</gene>
<keyword evidence="2" id="KW-1185">Reference proteome</keyword>
<dbReference type="Pfam" id="PF10049">
    <property type="entry name" value="DUF2283"/>
    <property type="match status" value="1"/>
</dbReference>
<comment type="caution">
    <text evidence="1">The sequence shown here is derived from an EMBL/GenBank/DDBJ whole genome shotgun (WGS) entry which is preliminary data.</text>
</comment>
<proteinExistence type="predicted"/>
<reference evidence="1 2" key="1">
    <citation type="submission" date="2016-04" db="EMBL/GenBank/DDBJ databases">
        <title>Genome sequence of Methanobrevibacter curvatus DSM 11111.</title>
        <authorList>
            <person name="Poehlein A."/>
            <person name="Seedorf H."/>
            <person name="Daniel R."/>
        </authorList>
    </citation>
    <scope>NUCLEOTIDE SEQUENCE [LARGE SCALE GENOMIC DNA]</scope>
    <source>
        <strain evidence="1 2">DSM 11111</strain>
    </source>
</reference>
<dbReference type="OrthoDB" id="92278at2157"/>
<dbReference type="RefSeq" id="WP_067088851.1">
    <property type="nucleotide sequence ID" value="NZ_LWMV01000014.1"/>
</dbReference>
<dbReference type="EMBL" id="LWMV01000014">
    <property type="protein sequence ID" value="KZX16293.1"/>
    <property type="molecule type" value="Genomic_DNA"/>
</dbReference>
<evidence type="ECO:0000313" key="2">
    <source>
        <dbReference type="Proteomes" id="UP000077245"/>
    </source>
</evidence>
<name>A0A166E581_9EURY</name>
<evidence type="ECO:0000313" key="1">
    <source>
        <dbReference type="EMBL" id="KZX16293.1"/>
    </source>
</evidence>
<organism evidence="1 2">
    <name type="scientific">Methanobrevibacter curvatus</name>
    <dbReference type="NCBI Taxonomy" id="49547"/>
    <lineage>
        <taxon>Archaea</taxon>
        <taxon>Methanobacteriati</taxon>
        <taxon>Methanobacteriota</taxon>
        <taxon>Methanomada group</taxon>
        <taxon>Methanobacteria</taxon>
        <taxon>Methanobacteriales</taxon>
        <taxon>Methanobacteriaceae</taxon>
        <taxon>Methanobrevibacter</taxon>
    </lineage>
</organism>
<dbReference type="InterPro" id="IPR019270">
    <property type="entry name" value="DUF2283"/>
</dbReference>
<sequence length="121" mass="13957">MKNKGITLDYDYENDNLFIFLKNNNYKYTEFLNDSVSIDFDKNENPIGFEVADASKEFKTQKKYLNKIISGEIKVIITEKYINLSMTLVVEIRNKSIISNIEVVEDNYLSIPNTEVSVAIA</sequence>
<dbReference type="Proteomes" id="UP000077245">
    <property type="component" value="Unassembled WGS sequence"/>
</dbReference>
<accession>A0A166E581</accession>